<evidence type="ECO:0000256" key="3">
    <source>
        <dbReference type="PROSITE-ProRule" id="PRU00023"/>
    </source>
</evidence>
<evidence type="ECO:0000256" key="4">
    <source>
        <dbReference type="SAM" id="Coils"/>
    </source>
</evidence>
<dbReference type="PROSITE" id="PS50088">
    <property type="entry name" value="ANK_REPEAT"/>
    <property type="match status" value="5"/>
</dbReference>
<dbReference type="SUPFAM" id="SSF48403">
    <property type="entry name" value="Ankyrin repeat"/>
    <property type="match status" value="1"/>
</dbReference>
<evidence type="ECO:0000313" key="7">
    <source>
        <dbReference type="Proteomes" id="UP000887568"/>
    </source>
</evidence>
<feature type="repeat" description="ANK" evidence="3">
    <location>
        <begin position="84"/>
        <end position="116"/>
    </location>
</feature>
<feature type="repeat" description="ANK" evidence="3">
    <location>
        <begin position="51"/>
        <end position="83"/>
    </location>
</feature>
<keyword evidence="2 3" id="KW-0040">ANK repeat</keyword>
<proteinExistence type="predicted"/>
<dbReference type="OMA" id="GPMEMEL"/>
<feature type="repeat" description="ANK" evidence="3">
    <location>
        <begin position="150"/>
        <end position="182"/>
    </location>
</feature>
<name>A0A914B5W5_PATMI</name>
<keyword evidence="7" id="KW-1185">Reference proteome</keyword>
<evidence type="ECO:0000256" key="5">
    <source>
        <dbReference type="SAM" id="MobiDB-lite"/>
    </source>
</evidence>
<evidence type="ECO:0000313" key="6">
    <source>
        <dbReference type="EnsemblMetazoa" id="XP_038071493.1"/>
    </source>
</evidence>
<organism evidence="6 7">
    <name type="scientific">Patiria miniata</name>
    <name type="common">Bat star</name>
    <name type="synonym">Asterina miniata</name>
    <dbReference type="NCBI Taxonomy" id="46514"/>
    <lineage>
        <taxon>Eukaryota</taxon>
        <taxon>Metazoa</taxon>
        <taxon>Echinodermata</taxon>
        <taxon>Eleutherozoa</taxon>
        <taxon>Asterozoa</taxon>
        <taxon>Asteroidea</taxon>
        <taxon>Valvatacea</taxon>
        <taxon>Valvatida</taxon>
        <taxon>Asterinidae</taxon>
        <taxon>Patiria</taxon>
    </lineage>
</organism>
<dbReference type="Proteomes" id="UP000887568">
    <property type="component" value="Unplaced"/>
</dbReference>
<feature type="coiled-coil region" evidence="4">
    <location>
        <begin position="872"/>
        <end position="899"/>
    </location>
</feature>
<protein>
    <submittedName>
        <fullName evidence="6">Uncharacterized protein</fullName>
    </submittedName>
</protein>
<feature type="region of interest" description="Disordered" evidence="5">
    <location>
        <begin position="721"/>
        <end position="742"/>
    </location>
</feature>
<dbReference type="InterPro" id="IPR036770">
    <property type="entry name" value="Ankyrin_rpt-contain_sf"/>
</dbReference>
<dbReference type="PROSITE" id="PS50297">
    <property type="entry name" value="ANK_REP_REGION"/>
    <property type="match status" value="5"/>
</dbReference>
<dbReference type="Pfam" id="PF00023">
    <property type="entry name" value="Ank"/>
    <property type="match status" value="1"/>
</dbReference>
<dbReference type="PRINTS" id="PR01415">
    <property type="entry name" value="ANKYRIN"/>
</dbReference>
<dbReference type="Gene3D" id="1.25.40.20">
    <property type="entry name" value="Ankyrin repeat-containing domain"/>
    <property type="match status" value="2"/>
</dbReference>
<feature type="coiled-coil region" evidence="4">
    <location>
        <begin position="305"/>
        <end position="394"/>
    </location>
</feature>
<dbReference type="PANTHER" id="PTHR24173:SF83">
    <property type="entry name" value="SOCS BOX DOMAIN-CONTAINING PROTEIN"/>
    <property type="match status" value="1"/>
</dbReference>
<dbReference type="SMART" id="SM00248">
    <property type="entry name" value="ANK"/>
    <property type="match status" value="5"/>
</dbReference>
<accession>A0A914B5W5</accession>
<reference evidence="6" key="1">
    <citation type="submission" date="2022-11" db="UniProtKB">
        <authorList>
            <consortium name="EnsemblMetazoa"/>
        </authorList>
    </citation>
    <scope>IDENTIFICATION</scope>
</reference>
<dbReference type="AlphaFoldDB" id="A0A914B5W5"/>
<feature type="compositionally biased region" description="Polar residues" evidence="5">
    <location>
        <begin position="721"/>
        <end position="731"/>
    </location>
</feature>
<dbReference type="OrthoDB" id="341259at2759"/>
<feature type="repeat" description="ANK" evidence="3">
    <location>
        <begin position="117"/>
        <end position="149"/>
    </location>
</feature>
<feature type="region of interest" description="Disordered" evidence="5">
    <location>
        <begin position="766"/>
        <end position="788"/>
    </location>
</feature>
<evidence type="ECO:0000256" key="2">
    <source>
        <dbReference type="ARBA" id="ARBA00023043"/>
    </source>
</evidence>
<dbReference type="GeneID" id="119740299"/>
<feature type="repeat" description="ANK" evidence="3">
    <location>
        <begin position="183"/>
        <end position="215"/>
    </location>
</feature>
<dbReference type="EnsemblMetazoa" id="XM_038215565.1">
    <property type="protein sequence ID" value="XP_038071493.1"/>
    <property type="gene ID" value="LOC119740299"/>
</dbReference>
<dbReference type="PANTHER" id="PTHR24173">
    <property type="entry name" value="ANKYRIN REPEAT CONTAINING"/>
    <property type="match status" value="1"/>
</dbReference>
<dbReference type="InterPro" id="IPR002110">
    <property type="entry name" value="Ankyrin_rpt"/>
</dbReference>
<dbReference type="RefSeq" id="XP_038071493.1">
    <property type="nucleotide sequence ID" value="XM_038215565.1"/>
</dbReference>
<evidence type="ECO:0000256" key="1">
    <source>
        <dbReference type="ARBA" id="ARBA00022737"/>
    </source>
</evidence>
<keyword evidence="4" id="KW-0175">Coiled coil</keyword>
<keyword evidence="1" id="KW-0677">Repeat</keyword>
<feature type="compositionally biased region" description="Basic and acidic residues" evidence="5">
    <location>
        <begin position="733"/>
        <end position="742"/>
    </location>
</feature>
<dbReference type="Pfam" id="PF12796">
    <property type="entry name" value="Ank_2"/>
    <property type="match status" value="1"/>
</dbReference>
<sequence>MFKKLKKGRDKEGEWGKNDEKLMQAVEDGDIEKLQAALAKKGTSAIKMDPDGRVPLHFAAELGQFGCLDIMIQQGVTVAAADSQGYTVLHYACMGGHTDCVQRLVLAHAPLNAKELTGKTALHLAVLGGHSDCSKVLLKAKALIDATEEYGKTALMMAAQLGHLAICKDLIDRGANVNAQDHLQRTPLMMACEQNHKDVVDLLVKRGARTDLTDAQGYDAAYYAEESSGEELKECLESAPSVATWDVKAHDETDNEPKADAIDFVDRFDAGRCESPIPRSPRQQNGNLHHLAVTNQQNSASSVKSSQQSKEFKEMEEENELLYDELSRVTLDHKKAQEKIKALEQQLQQTSMVHGDNLRNQEFEEEFENLKRTLQAEKDKRMKAEAEIETLKTRLASVGGDVTEDEIDSNWGDSDDDLFDLPGTGGSAVKVKPAKRMDTANRLSSESTGLVAILRSQIVSLRQENEELKKKSVANTSTELDDSRVAQLEEELSSMREEFDAVNGRDVVGVDEYKELKEANRLELAELQKNNNILMDEIANMSQRLAFSTDENERLKRKVMQDGRKTPTRTPNSALQRQYDDLLQEKQDLGETVTKHTMVLAEQAEEFGKLKTKCAELTAQNKQLQGTLSEKSQNGLGTTAEEYEAVLTEKARLENMVAKQSKAIAQLNERARREKQKYAELLAERDKLEAGSQSQVNGIGEGVDKDKYDDLIEENHRLRQSVKTQEANLASSPDKDRYDHLTKENWRLQDEIRKQDDEMIELRRELRKSQQRGYGGNDTSDLPVENKKLKDKIERLEREESRREDEAKRFAELVAENQQLRRTIQEQAETFESQLPASVGFSKKRYTELLTENRKLKAQVQGPGVDSGAGSRVSDLKEVIRLQQKLQEAEEKYKKIVSVYRAHLLNAIQDDLHPKVHDSLVKISKIRRGEEFV</sequence>